<dbReference type="Pfam" id="PF05711">
    <property type="entry name" value="TylF"/>
    <property type="match status" value="1"/>
</dbReference>
<keyword evidence="1" id="KW-0808">Transferase</keyword>
<proteinExistence type="predicted"/>
<keyword evidence="1" id="KW-0489">Methyltransferase</keyword>
<comment type="caution">
    <text evidence="1">The sequence shown here is derived from an EMBL/GenBank/DDBJ whole genome shotgun (WGS) entry which is preliminary data.</text>
</comment>
<dbReference type="PANTHER" id="PTHR40036:SF1">
    <property type="entry name" value="MACROCIN O-METHYLTRANSFERASE"/>
    <property type="match status" value="1"/>
</dbReference>
<keyword evidence="2" id="KW-1185">Reference proteome</keyword>
<dbReference type="SUPFAM" id="SSF53335">
    <property type="entry name" value="S-adenosyl-L-methionine-dependent methyltransferases"/>
    <property type="match status" value="1"/>
</dbReference>
<dbReference type="RefSeq" id="WP_306680959.1">
    <property type="nucleotide sequence ID" value="NZ_JAVDBT010000012.1"/>
</dbReference>
<gene>
    <name evidence="1" type="ORF">Q9295_12835</name>
</gene>
<dbReference type="GO" id="GO:0008168">
    <property type="term" value="F:methyltransferase activity"/>
    <property type="evidence" value="ECO:0007669"/>
    <property type="project" value="UniProtKB-KW"/>
</dbReference>
<name>A0ABU0W1F1_9RHOB</name>
<dbReference type="PANTHER" id="PTHR40036">
    <property type="entry name" value="MACROCIN O-METHYLTRANSFERASE"/>
    <property type="match status" value="1"/>
</dbReference>
<dbReference type="Proteomes" id="UP001239680">
    <property type="component" value="Unassembled WGS sequence"/>
</dbReference>
<dbReference type="EMBL" id="JAVDBT010000012">
    <property type="protein sequence ID" value="MDQ2067255.1"/>
    <property type="molecule type" value="Genomic_DNA"/>
</dbReference>
<evidence type="ECO:0000313" key="1">
    <source>
        <dbReference type="EMBL" id="MDQ2067255.1"/>
    </source>
</evidence>
<protein>
    <submittedName>
        <fullName evidence="1">TylF/MycF family methyltransferase</fullName>
    </submittedName>
</protein>
<evidence type="ECO:0000313" key="2">
    <source>
        <dbReference type="Proteomes" id="UP001239680"/>
    </source>
</evidence>
<organism evidence="1 2">
    <name type="scientific">Pseudogemmobacter lacusdianii</name>
    <dbReference type="NCBI Taxonomy" id="3069608"/>
    <lineage>
        <taxon>Bacteria</taxon>
        <taxon>Pseudomonadati</taxon>
        <taxon>Pseudomonadota</taxon>
        <taxon>Alphaproteobacteria</taxon>
        <taxon>Rhodobacterales</taxon>
        <taxon>Paracoccaceae</taxon>
        <taxon>Pseudogemmobacter</taxon>
    </lineage>
</organism>
<dbReference type="Gene3D" id="3.40.50.150">
    <property type="entry name" value="Vaccinia Virus protein VP39"/>
    <property type="match status" value="1"/>
</dbReference>
<sequence length="246" mass="27680">MSAAKLYVDLLIRTIANTIYGDRPQDPWSDASYNESIRSEGRDWPSQAHSMVGVKRLENLRMLTERALARGIPGDLIETGVWRGGACILMRGILAAHGVKDRKVVVADSFDGLPPPNPKSFPQDRDDTHHTFRQLAIPLEQVKTNFAAYDLLDAQVEFLKGWFRDTLPGQRGRKWALIRLDGDMYESTLNGLENLYDSLSPGGFIIVDDYGAIAACRQAVDEFRAKHHIDAPMTSVDWTGIWWQKP</sequence>
<dbReference type="GO" id="GO:0032259">
    <property type="term" value="P:methylation"/>
    <property type="evidence" value="ECO:0007669"/>
    <property type="project" value="UniProtKB-KW"/>
</dbReference>
<reference evidence="1 2" key="1">
    <citation type="submission" date="2023-08" db="EMBL/GenBank/DDBJ databases">
        <title>Characterization of two Paracoccaceae strains isolated from Phycosphere and proposal of Xinfangfangia lacusdiani sp. nov.</title>
        <authorList>
            <person name="Deng Y."/>
            <person name="Zhang Y.Q."/>
        </authorList>
    </citation>
    <scope>NUCLEOTIDE SEQUENCE [LARGE SCALE GENOMIC DNA]</scope>
    <source>
        <strain evidence="1 2">CPCC 101601</strain>
    </source>
</reference>
<dbReference type="InterPro" id="IPR008884">
    <property type="entry name" value="TylF_MeTrfase"/>
</dbReference>
<dbReference type="InterPro" id="IPR029063">
    <property type="entry name" value="SAM-dependent_MTases_sf"/>
</dbReference>
<accession>A0ABU0W1F1</accession>